<reference evidence="1" key="1">
    <citation type="submission" date="2023-10" db="EMBL/GenBank/DDBJ databases">
        <title>Genome assembly of Pristionchus species.</title>
        <authorList>
            <person name="Yoshida K."/>
            <person name="Sommer R.J."/>
        </authorList>
    </citation>
    <scope>NUCLEOTIDE SEQUENCE</scope>
    <source>
        <strain evidence="1">RS5133</strain>
    </source>
</reference>
<dbReference type="Proteomes" id="UP001432322">
    <property type="component" value="Unassembled WGS sequence"/>
</dbReference>
<name>A0AAV5V417_9BILA</name>
<proteinExistence type="predicted"/>
<evidence type="ECO:0000313" key="2">
    <source>
        <dbReference type="Proteomes" id="UP001432322"/>
    </source>
</evidence>
<dbReference type="EMBL" id="BTSY01000002">
    <property type="protein sequence ID" value="GMT14141.1"/>
    <property type="molecule type" value="Genomic_DNA"/>
</dbReference>
<sequence length="92" mass="10917">YPLHTRFRRSFFLSQSGYNLLPIAGRHRSECDASCYYDHRGYWTRCNASCCIGALHFLRLRYNLYRGRIDIYHRGFSVDGSVESDETLCLRR</sequence>
<feature type="non-terminal residue" evidence="1">
    <location>
        <position position="1"/>
    </location>
</feature>
<comment type="caution">
    <text evidence="1">The sequence shown here is derived from an EMBL/GenBank/DDBJ whole genome shotgun (WGS) entry which is preliminary data.</text>
</comment>
<keyword evidence="2" id="KW-1185">Reference proteome</keyword>
<feature type="non-terminal residue" evidence="1">
    <location>
        <position position="92"/>
    </location>
</feature>
<accession>A0AAV5V417</accession>
<protein>
    <submittedName>
        <fullName evidence="1">Uncharacterized protein</fullName>
    </submittedName>
</protein>
<organism evidence="1 2">
    <name type="scientific">Pristionchus fissidentatus</name>
    <dbReference type="NCBI Taxonomy" id="1538716"/>
    <lineage>
        <taxon>Eukaryota</taxon>
        <taxon>Metazoa</taxon>
        <taxon>Ecdysozoa</taxon>
        <taxon>Nematoda</taxon>
        <taxon>Chromadorea</taxon>
        <taxon>Rhabditida</taxon>
        <taxon>Rhabditina</taxon>
        <taxon>Diplogasteromorpha</taxon>
        <taxon>Diplogasteroidea</taxon>
        <taxon>Neodiplogasteridae</taxon>
        <taxon>Pristionchus</taxon>
    </lineage>
</organism>
<evidence type="ECO:0000313" key="1">
    <source>
        <dbReference type="EMBL" id="GMT14141.1"/>
    </source>
</evidence>
<dbReference type="AlphaFoldDB" id="A0AAV5V417"/>
<gene>
    <name evidence="1" type="ORF">PFISCL1PPCAC_5438</name>
</gene>